<evidence type="ECO:0000313" key="3">
    <source>
        <dbReference type="Proteomes" id="UP000664209"/>
    </source>
</evidence>
<organism evidence="2 3">
    <name type="scientific">Actinotalea soli</name>
    <dbReference type="NCBI Taxonomy" id="2819234"/>
    <lineage>
        <taxon>Bacteria</taxon>
        <taxon>Bacillati</taxon>
        <taxon>Actinomycetota</taxon>
        <taxon>Actinomycetes</taxon>
        <taxon>Micrococcales</taxon>
        <taxon>Cellulomonadaceae</taxon>
        <taxon>Actinotalea</taxon>
    </lineage>
</organism>
<sequence length="318" mass="33744">MTRVAAIDCGTNSIRLLVADVDLEKRTLTDLDRRMEVVRLGQGVDRTGRIAPEAMARTLEAARRYAEICTELEVEAIRFVATSASRDAENRQEFVDGVREALGVEPEVVGGEEEALLSFRGATGVLAGKHPGPFLVVDLGGGSTEMVLGTTSPVAAYSMDVGCVRLTERHLHSDPPTPQEIAAASADVTAALEEAGKVVPFGRTATLVGLAGSVTTVTAHALDLVRYDPAQIDGAVLPTDKVLASCRTLLGLSRERREVLPFMHPGRVDVIGAGALVWSDVVGHVRAEVGRAGARLNTVVTSEHDILDGIAWSIAERP</sequence>
<keyword evidence="3" id="KW-1185">Reference proteome</keyword>
<dbReference type="Gene3D" id="3.30.420.40">
    <property type="match status" value="1"/>
</dbReference>
<feature type="domain" description="Ppx/GppA phosphatase N-terminal" evidence="1">
    <location>
        <begin position="24"/>
        <end position="287"/>
    </location>
</feature>
<proteinExistence type="predicted"/>
<comment type="caution">
    <text evidence="2">The sequence shown here is derived from an EMBL/GenBank/DDBJ whole genome shotgun (WGS) entry which is preliminary data.</text>
</comment>
<gene>
    <name evidence="2" type="ORF">J4G33_09125</name>
</gene>
<dbReference type="InterPro" id="IPR050273">
    <property type="entry name" value="GppA/Ppx_hydrolase"/>
</dbReference>
<dbReference type="InterPro" id="IPR043129">
    <property type="entry name" value="ATPase_NBD"/>
</dbReference>
<dbReference type="InterPro" id="IPR003695">
    <property type="entry name" value="Ppx_GppA_N"/>
</dbReference>
<evidence type="ECO:0000259" key="1">
    <source>
        <dbReference type="Pfam" id="PF02541"/>
    </source>
</evidence>
<dbReference type="Gene3D" id="3.30.420.150">
    <property type="entry name" value="Exopolyphosphatase. Domain 2"/>
    <property type="match status" value="1"/>
</dbReference>
<dbReference type="AlphaFoldDB" id="A0A939LQ67"/>
<name>A0A939LQ67_9CELL</name>
<dbReference type="Proteomes" id="UP000664209">
    <property type="component" value="Unassembled WGS sequence"/>
</dbReference>
<dbReference type="RefSeq" id="WP_208055601.1">
    <property type="nucleotide sequence ID" value="NZ_JAGEMK010000003.1"/>
</dbReference>
<dbReference type="PANTHER" id="PTHR30005:SF13">
    <property type="entry name" value="EXOPOLYPHOSPHATASE 2"/>
    <property type="match status" value="1"/>
</dbReference>
<dbReference type="PANTHER" id="PTHR30005">
    <property type="entry name" value="EXOPOLYPHOSPHATASE"/>
    <property type="match status" value="1"/>
</dbReference>
<evidence type="ECO:0000313" key="2">
    <source>
        <dbReference type="EMBL" id="MBO1751963.1"/>
    </source>
</evidence>
<dbReference type="EMBL" id="JAGEMK010000003">
    <property type="protein sequence ID" value="MBO1751963.1"/>
    <property type="molecule type" value="Genomic_DNA"/>
</dbReference>
<protein>
    <submittedName>
        <fullName evidence="2">Exopolyphosphatase</fullName>
    </submittedName>
</protein>
<dbReference type="SUPFAM" id="SSF53067">
    <property type="entry name" value="Actin-like ATPase domain"/>
    <property type="match status" value="2"/>
</dbReference>
<dbReference type="GO" id="GO:0016462">
    <property type="term" value="F:pyrophosphatase activity"/>
    <property type="evidence" value="ECO:0007669"/>
    <property type="project" value="TreeGrafter"/>
</dbReference>
<dbReference type="Pfam" id="PF02541">
    <property type="entry name" value="Ppx-GppA"/>
    <property type="match status" value="1"/>
</dbReference>
<reference evidence="2" key="1">
    <citation type="submission" date="2021-03" db="EMBL/GenBank/DDBJ databases">
        <title>Actinotalea soli sp. nov., isolated from soil.</title>
        <authorList>
            <person name="Ping W."/>
            <person name="Zhang J."/>
        </authorList>
    </citation>
    <scope>NUCLEOTIDE SEQUENCE</scope>
    <source>
        <strain evidence="2">BY-33</strain>
    </source>
</reference>
<accession>A0A939LQ67</accession>